<keyword evidence="1" id="KW-0732">Signal</keyword>
<accession>A0A1M5GJ74</accession>
<organism evidence="2 3">
    <name type="scientific">Flavisolibacter ginsengisoli DSM 18119</name>
    <dbReference type="NCBI Taxonomy" id="1121884"/>
    <lineage>
        <taxon>Bacteria</taxon>
        <taxon>Pseudomonadati</taxon>
        <taxon>Bacteroidota</taxon>
        <taxon>Chitinophagia</taxon>
        <taxon>Chitinophagales</taxon>
        <taxon>Chitinophagaceae</taxon>
        <taxon>Flavisolibacter</taxon>
    </lineage>
</organism>
<gene>
    <name evidence="2" type="ORF">SAMN02745131_04166</name>
</gene>
<proteinExistence type="predicted"/>
<dbReference type="InterPro" id="IPR013517">
    <property type="entry name" value="FG-GAP"/>
</dbReference>
<dbReference type="SUPFAM" id="SSF69318">
    <property type="entry name" value="Integrin alpha N-terminal domain"/>
    <property type="match status" value="1"/>
</dbReference>
<dbReference type="Gene3D" id="2.130.10.130">
    <property type="entry name" value="Integrin alpha, N-terminal"/>
    <property type="match status" value="2"/>
</dbReference>
<dbReference type="RefSeq" id="WP_139256538.1">
    <property type="nucleotide sequence ID" value="NZ_FQUU01000034.1"/>
</dbReference>
<protein>
    <submittedName>
        <fullName evidence="2">Repeat domain-containing protein</fullName>
    </submittedName>
</protein>
<evidence type="ECO:0000256" key="1">
    <source>
        <dbReference type="ARBA" id="ARBA00022729"/>
    </source>
</evidence>
<evidence type="ECO:0000313" key="3">
    <source>
        <dbReference type="Proteomes" id="UP000184048"/>
    </source>
</evidence>
<dbReference type="PANTHER" id="PTHR46580">
    <property type="entry name" value="SENSOR KINASE-RELATED"/>
    <property type="match status" value="1"/>
</dbReference>
<dbReference type="OrthoDB" id="868906at2"/>
<evidence type="ECO:0000313" key="2">
    <source>
        <dbReference type="EMBL" id="SHG03769.1"/>
    </source>
</evidence>
<keyword evidence="3" id="KW-1185">Reference proteome</keyword>
<sequence>MTNLFSLTLFAFVLCHCGQGNNPSSTNMLASTDTTKIAVGKSPGSVEVADFNNDTFPDLVVTSESDSSATILLNDGKGGFTPSAHSPFFTGPSPNDICIADFNKDGHPDLAFANHDKKYITVLLGDGKGNFKQATHSPFATEGIPHVHGIASGDFNNDDWPDLVTESWGNDQVEVLFGDSTISFGKQHKFFKVGKRPYQRLRAGDLNGDHIPDIVTTNTEDNNVTILLADGKGEFSEAVGSPFACGDNPFNMAIGDVNADGKPDLAIINSPSSMAEGKGKNGLTVLLNDGQGKFTMLRGSPFPAGQNPNRIAIGDVNGDGINDIVSSDFDGNKIYLILMDKTKEVRSQVIATGQHPKGLAIARLNSDNKADIVICNNADNSLTIIWGK</sequence>
<dbReference type="Pfam" id="PF13517">
    <property type="entry name" value="FG-GAP_3"/>
    <property type="match status" value="3"/>
</dbReference>
<reference evidence="2 3" key="1">
    <citation type="submission" date="2016-11" db="EMBL/GenBank/DDBJ databases">
        <authorList>
            <person name="Jaros S."/>
            <person name="Januszkiewicz K."/>
            <person name="Wedrychowicz H."/>
        </authorList>
    </citation>
    <scope>NUCLEOTIDE SEQUENCE [LARGE SCALE GENOMIC DNA]</scope>
    <source>
        <strain evidence="2 3">DSM 18119</strain>
    </source>
</reference>
<dbReference type="Proteomes" id="UP000184048">
    <property type="component" value="Unassembled WGS sequence"/>
</dbReference>
<name>A0A1M5GJ74_9BACT</name>
<dbReference type="EMBL" id="FQUU01000034">
    <property type="protein sequence ID" value="SHG03769.1"/>
    <property type="molecule type" value="Genomic_DNA"/>
</dbReference>
<dbReference type="InterPro" id="IPR028994">
    <property type="entry name" value="Integrin_alpha_N"/>
</dbReference>
<dbReference type="AlphaFoldDB" id="A0A1M5GJ74"/>
<dbReference type="STRING" id="1121884.SAMN02745131_04166"/>